<sequence length="93" mass="10320">MIQKVKPNRWSISPKLLHLKGSSSLLPMQGRSCSPFSGDMEGVVHMEFLELGQPVKWECELSNSEPDAFGVTRTQSCNTTMRARTPVAKLKTA</sequence>
<reference evidence="1 2" key="1">
    <citation type="journal article" date="2021" name="Elife">
        <title>Chloroplast acquisition without the gene transfer in kleptoplastic sea slugs, Plakobranchus ocellatus.</title>
        <authorList>
            <person name="Maeda T."/>
            <person name="Takahashi S."/>
            <person name="Yoshida T."/>
            <person name="Shimamura S."/>
            <person name="Takaki Y."/>
            <person name="Nagai Y."/>
            <person name="Toyoda A."/>
            <person name="Suzuki Y."/>
            <person name="Arimoto A."/>
            <person name="Ishii H."/>
            <person name="Satoh N."/>
            <person name="Nishiyama T."/>
            <person name="Hasebe M."/>
            <person name="Maruyama T."/>
            <person name="Minagawa J."/>
            <person name="Obokata J."/>
            <person name="Shigenobu S."/>
        </authorList>
    </citation>
    <scope>NUCLEOTIDE SEQUENCE [LARGE SCALE GENOMIC DNA]</scope>
</reference>
<accession>A0AAV4FZ50</accession>
<comment type="caution">
    <text evidence="1">The sequence shown here is derived from an EMBL/GenBank/DDBJ whole genome shotgun (WGS) entry which is preliminary data.</text>
</comment>
<dbReference type="AlphaFoldDB" id="A0AAV4FZ50"/>
<evidence type="ECO:0000313" key="1">
    <source>
        <dbReference type="EMBL" id="GFR78151.1"/>
    </source>
</evidence>
<dbReference type="Proteomes" id="UP000762676">
    <property type="component" value="Unassembled WGS sequence"/>
</dbReference>
<name>A0AAV4FZ50_9GAST</name>
<gene>
    <name evidence="1" type="ORF">ElyMa_005842800</name>
</gene>
<dbReference type="EMBL" id="BMAT01011731">
    <property type="protein sequence ID" value="GFR78151.1"/>
    <property type="molecule type" value="Genomic_DNA"/>
</dbReference>
<proteinExistence type="predicted"/>
<keyword evidence="2" id="KW-1185">Reference proteome</keyword>
<evidence type="ECO:0000313" key="2">
    <source>
        <dbReference type="Proteomes" id="UP000762676"/>
    </source>
</evidence>
<protein>
    <submittedName>
        <fullName evidence="1">Uncharacterized protein</fullName>
    </submittedName>
</protein>
<organism evidence="1 2">
    <name type="scientific">Elysia marginata</name>
    <dbReference type="NCBI Taxonomy" id="1093978"/>
    <lineage>
        <taxon>Eukaryota</taxon>
        <taxon>Metazoa</taxon>
        <taxon>Spiralia</taxon>
        <taxon>Lophotrochozoa</taxon>
        <taxon>Mollusca</taxon>
        <taxon>Gastropoda</taxon>
        <taxon>Heterobranchia</taxon>
        <taxon>Euthyneura</taxon>
        <taxon>Panpulmonata</taxon>
        <taxon>Sacoglossa</taxon>
        <taxon>Placobranchoidea</taxon>
        <taxon>Plakobranchidae</taxon>
        <taxon>Elysia</taxon>
    </lineage>
</organism>